<dbReference type="EMBL" id="CP002105">
    <property type="protein sequence ID" value="ADL13074.1"/>
    <property type="molecule type" value="Genomic_DNA"/>
</dbReference>
<dbReference type="AlphaFoldDB" id="D9QRD3"/>
<evidence type="ECO:0000313" key="2">
    <source>
        <dbReference type="Proteomes" id="UP000001661"/>
    </source>
</evidence>
<name>D9QRD3_ACEAZ</name>
<proteinExistence type="predicted"/>
<dbReference type="InterPro" id="IPR025619">
    <property type="entry name" value="YlzJ"/>
</dbReference>
<keyword evidence="2" id="KW-1185">Reference proteome</keyword>
<evidence type="ECO:0000313" key="1">
    <source>
        <dbReference type="EMBL" id="ADL13074.1"/>
    </source>
</evidence>
<dbReference type="Pfam" id="PF14035">
    <property type="entry name" value="YlzJ"/>
    <property type="match status" value="1"/>
</dbReference>
<organism evidence="1 2">
    <name type="scientific">Acetohalobium arabaticum (strain ATCC 49924 / DSM 5501 / Z-7288)</name>
    <dbReference type="NCBI Taxonomy" id="574087"/>
    <lineage>
        <taxon>Bacteria</taxon>
        <taxon>Bacillati</taxon>
        <taxon>Bacillota</taxon>
        <taxon>Clostridia</taxon>
        <taxon>Halanaerobiales</taxon>
        <taxon>Halobacteroidaceae</taxon>
        <taxon>Acetohalobium</taxon>
    </lineage>
</organism>
<accession>D9QRD3</accession>
<sequence length="74" mass="8355">MVYYSIIPAGDIFAEEDEEAEEELVELEVDGVTMLINQTEVDKGEIVKVISSNPQDYLNADYQPGTMIKFEPQI</sequence>
<gene>
    <name evidence="1" type="ordered locus">Acear_1568</name>
</gene>
<dbReference type="HOGENOM" id="CLU_189760_0_0_9"/>
<protein>
    <recommendedName>
        <fullName evidence="3">YlzJ-like protein</fullName>
    </recommendedName>
</protein>
<reference evidence="1 2" key="1">
    <citation type="journal article" date="2010" name="Stand. Genomic Sci.">
        <title>Complete genome sequence of Acetohalobium arabaticum type strain (Z-7288).</title>
        <authorList>
            <person name="Sikorski J."/>
            <person name="Lapidus A."/>
            <person name="Chertkov O."/>
            <person name="Lucas S."/>
            <person name="Copeland A."/>
            <person name="Glavina Del Rio T."/>
            <person name="Nolan M."/>
            <person name="Tice H."/>
            <person name="Cheng J.F."/>
            <person name="Han C."/>
            <person name="Brambilla E."/>
            <person name="Pitluck S."/>
            <person name="Liolios K."/>
            <person name="Ivanova N."/>
            <person name="Mavromatis K."/>
            <person name="Mikhailova N."/>
            <person name="Pati A."/>
            <person name="Bruce D."/>
            <person name="Detter C."/>
            <person name="Tapia R."/>
            <person name="Goodwin L."/>
            <person name="Chen A."/>
            <person name="Palaniappan K."/>
            <person name="Land M."/>
            <person name="Hauser L."/>
            <person name="Chang Y.J."/>
            <person name="Jeffries C.D."/>
            <person name="Rohde M."/>
            <person name="Goker M."/>
            <person name="Spring S."/>
            <person name="Woyke T."/>
            <person name="Bristow J."/>
            <person name="Eisen J.A."/>
            <person name="Markowitz V."/>
            <person name="Hugenholtz P."/>
            <person name="Kyrpides N.C."/>
            <person name="Klenk H.P."/>
        </authorList>
    </citation>
    <scope>NUCLEOTIDE SEQUENCE [LARGE SCALE GENOMIC DNA]</scope>
    <source>
        <strain evidence="2">ATCC 49924 / DSM 5501 / Z-7288</strain>
    </source>
</reference>
<evidence type="ECO:0008006" key="3">
    <source>
        <dbReference type="Google" id="ProtNLM"/>
    </source>
</evidence>
<dbReference type="Proteomes" id="UP000001661">
    <property type="component" value="Chromosome"/>
</dbReference>
<dbReference type="OrthoDB" id="1683573at2"/>
<dbReference type="KEGG" id="aar:Acear_1568"/>
<dbReference type="RefSeq" id="WP_013278519.1">
    <property type="nucleotide sequence ID" value="NC_014378.1"/>
</dbReference>